<dbReference type="PATRIC" id="fig|1160705.3.peg.2881"/>
<evidence type="ECO:0000313" key="2">
    <source>
        <dbReference type="Proteomes" id="UP000011205"/>
    </source>
</evidence>
<sequence length="38" mass="4701">MAAFRRRGHSRVSVVIHRTNCFLRNVLKNRRLRPHWRC</sequence>
<accession>L8PIC9</accession>
<reference evidence="1 2" key="1">
    <citation type="journal article" date="2013" name="Genome Announc.">
        <title>Draft Genome Sequence of Streptomyces viridochromogenes Strain Tu57, Producer of Avilamycin.</title>
        <authorList>
            <person name="Gruning B.A."/>
            <person name="Erxleben A."/>
            <person name="Hahnlein A."/>
            <person name="Gunther S."/>
        </authorList>
    </citation>
    <scope>NUCLEOTIDE SEQUENCE [LARGE SCALE GENOMIC DNA]</scope>
    <source>
        <strain evidence="1 2">Tue57</strain>
    </source>
</reference>
<organism evidence="1 2">
    <name type="scientific">Streptomyces viridochromogenes Tue57</name>
    <dbReference type="NCBI Taxonomy" id="1160705"/>
    <lineage>
        <taxon>Bacteria</taxon>
        <taxon>Bacillati</taxon>
        <taxon>Actinomycetota</taxon>
        <taxon>Actinomycetes</taxon>
        <taxon>Kitasatosporales</taxon>
        <taxon>Streptomycetaceae</taxon>
        <taxon>Streptomyces</taxon>
    </lineage>
</organism>
<dbReference type="Proteomes" id="UP000011205">
    <property type="component" value="Unassembled WGS sequence"/>
</dbReference>
<gene>
    <name evidence="1" type="ORF">STVIR_2908</name>
</gene>
<dbReference type="EMBL" id="AMLP01000092">
    <property type="protein sequence ID" value="ELS56150.1"/>
    <property type="molecule type" value="Genomic_DNA"/>
</dbReference>
<dbReference type="AlphaFoldDB" id="L8PIC9"/>
<name>L8PIC9_STRVR</name>
<protein>
    <submittedName>
        <fullName evidence="1">Uncharacterized protein</fullName>
    </submittedName>
</protein>
<comment type="caution">
    <text evidence="1">The sequence shown here is derived from an EMBL/GenBank/DDBJ whole genome shotgun (WGS) entry which is preliminary data.</text>
</comment>
<proteinExistence type="predicted"/>
<evidence type="ECO:0000313" key="1">
    <source>
        <dbReference type="EMBL" id="ELS56150.1"/>
    </source>
</evidence>